<feature type="transmembrane region" description="Helical" evidence="7">
    <location>
        <begin position="263"/>
        <end position="284"/>
    </location>
</feature>
<feature type="transmembrane region" description="Helical" evidence="7">
    <location>
        <begin position="135"/>
        <end position="157"/>
    </location>
</feature>
<feature type="transmembrane region" description="Helical" evidence="7">
    <location>
        <begin position="71"/>
        <end position="91"/>
    </location>
</feature>
<evidence type="ECO:0000256" key="4">
    <source>
        <dbReference type="ARBA" id="ARBA00022692"/>
    </source>
</evidence>
<keyword evidence="5 7" id="KW-1133">Transmembrane helix</keyword>
<comment type="caution">
    <text evidence="9">The sequence shown here is derived from an EMBL/GenBank/DDBJ whole genome shotgun (WGS) entry which is preliminary data.</text>
</comment>
<feature type="transmembrane region" description="Helical" evidence="7">
    <location>
        <begin position="230"/>
        <end position="251"/>
    </location>
</feature>
<evidence type="ECO:0000256" key="5">
    <source>
        <dbReference type="ARBA" id="ARBA00022989"/>
    </source>
</evidence>
<dbReference type="InterPro" id="IPR036259">
    <property type="entry name" value="MFS_trans_sf"/>
</dbReference>
<evidence type="ECO:0000256" key="3">
    <source>
        <dbReference type="ARBA" id="ARBA00022475"/>
    </source>
</evidence>
<evidence type="ECO:0000313" key="9">
    <source>
        <dbReference type="EMBL" id="MBL0003007.1"/>
    </source>
</evidence>
<dbReference type="GO" id="GO:0022857">
    <property type="term" value="F:transmembrane transporter activity"/>
    <property type="evidence" value="ECO:0007669"/>
    <property type="project" value="InterPro"/>
</dbReference>
<keyword evidence="4 7" id="KW-0812">Transmembrane</keyword>
<feature type="transmembrane region" description="Helical" evidence="7">
    <location>
        <begin position="290"/>
        <end position="309"/>
    </location>
</feature>
<dbReference type="PROSITE" id="PS50850">
    <property type="entry name" value="MFS"/>
    <property type="match status" value="1"/>
</dbReference>
<reference evidence="9" key="1">
    <citation type="submission" date="2020-10" db="EMBL/GenBank/DDBJ databases">
        <title>Connecting structure to function with the recovery of over 1000 high-quality activated sludge metagenome-assembled genomes encoding full-length rRNA genes using long-read sequencing.</title>
        <authorList>
            <person name="Singleton C.M."/>
            <person name="Petriglieri F."/>
            <person name="Kristensen J.M."/>
            <person name="Kirkegaard R.H."/>
            <person name="Michaelsen T.Y."/>
            <person name="Andersen M.H."/>
            <person name="Karst S.M."/>
            <person name="Dueholm M.S."/>
            <person name="Nielsen P.H."/>
            <person name="Albertsen M."/>
        </authorList>
    </citation>
    <scope>NUCLEOTIDE SEQUENCE</scope>
    <source>
        <strain evidence="9">Ribe_18-Q3-R11-54_MAXAC.001</strain>
    </source>
</reference>
<dbReference type="Proteomes" id="UP000886632">
    <property type="component" value="Unassembled WGS sequence"/>
</dbReference>
<dbReference type="SUPFAM" id="SSF103473">
    <property type="entry name" value="MFS general substrate transporter"/>
    <property type="match status" value="1"/>
</dbReference>
<feature type="domain" description="Major facilitator superfamily (MFS) profile" evidence="8">
    <location>
        <begin position="1"/>
        <end position="375"/>
    </location>
</feature>
<feature type="transmembrane region" description="Helical" evidence="7">
    <location>
        <begin position="97"/>
        <end position="114"/>
    </location>
</feature>
<sequence>MSLSNEVTSVTRAVVLVRVVNRIGGFGMSFLGLRMARDLGLSLTAVGLVLALFGLCTMPSRILGGVLTTRLGARATIIVGLLACAAAQLIIAFGSKIPVVIAGVLALGLAYEIIEPATQALVVETVPGAKQASTFALLWSSIAVAGVVSGVLVAPLAPWGVSALFVADALSSLLAAAVAARLLPSTTSAVASPPWRSALTRRLIVWTGIGTLYAVLVMVIVFMLPLAVEVAGWSPVVTGWLLAVAAAAAIVAQRLVARWEERLRPATMLVIGHVVLAAGLALWATRELGFLVLGAVLEGASGAFCLSTYQAVAGRMAQPGLAAAVMTVFGLSWGVAAVVAPAVGTALLARGSGMLWLACAAASLVLAALHASSTGSLAVSRWRSVGRRGLRPVGGPR</sequence>
<dbReference type="InterPro" id="IPR020846">
    <property type="entry name" value="MFS_dom"/>
</dbReference>
<feature type="transmembrane region" description="Helical" evidence="7">
    <location>
        <begin position="163"/>
        <end position="183"/>
    </location>
</feature>
<organism evidence="9 10">
    <name type="scientific">Candidatus Phosphoribacter hodrii</name>
    <dbReference type="NCBI Taxonomy" id="2953743"/>
    <lineage>
        <taxon>Bacteria</taxon>
        <taxon>Bacillati</taxon>
        <taxon>Actinomycetota</taxon>
        <taxon>Actinomycetes</taxon>
        <taxon>Micrococcales</taxon>
        <taxon>Dermatophilaceae</taxon>
        <taxon>Candidatus Phosphoribacter</taxon>
    </lineage>
</organism>
<dbReference type="AlphaFoldDB" id="A0A9D7T5H5"/>
<evidence type="ECO:0000256" key="2">
    <source>
        <dbReference type="ARBA" id="ARBA00022448"/>
    </source>
</evidence>
<accession>A0A9D7T5H5</accession>
<evidence type="ECO:0000256" key="6">
    <source>
        <dbReference type="ARBA" id="ARBA00023136"/>
    </source>
</evidence>
<dbReference type="GO" id="GO:0005886">
    <property type="term" value="C:plasma membrane"/>
    <property type="evidence" value="ECO:0007669"/>
    <property type="project" value="UniProtKB-SubCell"/>
</dbReference>
<dbReference type="Gene3D" id="1.20.1250.20">
    <property type="entry name" value="MFS general substrate transporter like domains"/>
    <property type="match status" value="1"/>
</dbReference>
<dbReference type="PANTHER" id="PTHR23517">
    <property type="entry name" value="RESISTANCE PROTEIN MDTM, PUTATIVE-RELATED-RELATED"/>
    <property type="match status" value="1"/>
</dbReference>
<keyword evidence="2" id="KW-0813">Transport</keyword>
<feature type="transmembrane region" description="Helical" evidence="7">
    <location>
        <begin position="355"/>
        <end position="379"/>
    </location>
</feature>
<feature type="transmembrane region" description="Helical" evidence="7">
    <location>
        <begin position="203"/>
        <end position="224"/>
    </location>
</feature>
<gene>
    <name evidence="9" type="ORF">IPP00_03095</name>
</gene>
<dbReference type="Pfam" id="PF07690">
    <property type="entry name" value="MFS_1"/>
    <property type="match status" value="1"/>
</dbReference>
<evidence type="ECO:0000313" key="10">
    <source>
        <dbReference type="Proteomes" id="UP000886632"/>
    </source>
</evidence>
<evidence type="ECO:0000259" key="8">
    <source>
        <dbReference type="PROSITE" id="PS50850"/>
    </source>
</evidence>
<dbReference type="PANTHER" id="PTHR23517:SF2">
    <property type="entry name" value="MULTIDRUG RESISTANCE PROTEIN MDTH"/>
    <property type="match status" value="1"/>
</dbReference>
<evidence type="ECO:0000256" key="7">
    <source>
        <dbReference type="SAM" id="Phobius"/>
    </source>
</evidence>
<protein>
    <submittedName>
        <fullName evidence="9">MFS transporter</fullName>
    </submittedName>
</protein>
<dbReference type="InterPro" id="IPR011701">
    <property type="entry name" value="MFS"/>
</dbReference>
<feature type="transmembrane region" description="Helical" evidence="7">
    <location>
        <begin position="321"/>
        <end position="343"/>
    </location>
</feature>
<dbReference type="InterPro" id="IPR050171">
    <property type="entry name" value="MFS_Transporters"/>
</dbReference>
<name>A0A9D7T5H5_9MICO</name>
<keyword evidence="6 7" id="KW-0472">Membrane</keyword>
<evidence type="ECO:0000256" key="1">
    <source>
        <dbReference type="ARBA" id="ARBA00004651"/>
    </source>
</evidence>
<dbReference type="EMBL" id="JADKGK010000007">
    <property type="protein sequence ID" value="MBL0003007.1"/>
    <property type="molecule type" value="Genomic_DNA"/>
</dbReference>
<comment type="subcellular location">
    <subcellularLocation>
        <location evidence="1">Cell membrane</location>
        <topology evidence="1">Multi-pass membrane protein</topology>
    </subcellularLocation>
</comment>
<proteinExistence type="predicted"/>
<feature type="transmembrane region" description="Helical" evidence="7">
    <location>
        <begin position="39"/>
        <end position="59"/>
    </location>
</feature>
<keyword evidence="3" id="KW-1003">Cell membrane</keyword>